<dbReference type="InterPro" id="IPR009057">
    <property type="entry name" value="Homeodomain-like_sf"/>
</dbReference>
<keyword evidence="5" id="KW-1185">Reference proteome</keyword>
<dbReference type="PROSITE" id="PS01124">
    <property type="entry name" value="HTH_ARAC_FAMILY_2"/>
    <property type="match status" value="1"/>
</dbReference>
<evidence type="ECO:0000256" key="2">
    <source>
        <dbReference type="ARBA" id="ARBA00023163"/>
    </source>
</evidence>
<dbReference type="InterPro" id="IPR018060">
    <property type="entry name" value="HTH_AraC"/>
</dbReference>
<sequence>MELLGVRDILEMANAVATSRGQAAPYRVEVASSDGEPVALWGGLTLSGVRNLAGYRAAVDTLIVLGGPVAEDAAVADPTLATGIRRIALRARRVVGICTGAFILAECGLLDGRRATTHWLYGDSLAERHPTVEVDTEPIFVTDDCVWTSAGVTSGFDLVLALVEADVGVDVARQCAQMLVLYLRRSGTQAQFSAAMTASRSAQRPQRAPVTEIQAYIHDHPTADLSLTALADRVHMSPRHFTRVFTAEVGVSPGRYVERVRLETARSLLAETDDSTETVARAAGFGNYQAMRRAFVSALGVSPAEYRRRFGAAGPDLTLAV</sequence>
<keyword evidence="1" id="KW-0805">Transcription regulation</keyword>
<dbReference type="Gene3D" id="1.10.10.60">
    <property type="entry name" value="Homeodomain-like"/>
    <property type="match status" value="1"/>
</dbReference>
<dbReference type="InterPro" id="IPR052158">
    <property type="entry name" value="INH-QAR"/>
</dbReference>
<evidence type="ECO:0000313" key="4">
    <source>
        <dbReference type="EMBL" id="GAA0621367.1"/>
    </source>
</evidence>
<dbReference type="PANTHER" id="PTHR43130">
    <property type="entry name" value="ARAC-FAMILY TRANSCRIPTIONAL REGULATOR"/>
    <property type="match status" value="1"/>
</dbReference>
<accession>A0ABN1GW00</accession>
<dbReference type="EMBL" id="BAAAHE010000019">
    <property type="protein sequence ID" value="GAA0621367.1"/>
    <property type="molecule type" value="Genomic_DNA"/>
</dbReference>
<name>A0ABN1GW00_9ACTN</name>
<dbReference type="Pfam" id="PF01965">
    <property type="entry name" value="DJ-1_PfpI"/>
    <property type="match status" value="1"/>
</dbReference>
<protein>
    <submittedName>
        <fullName evidence="4">GlxA family transcriptional regulator</fullName>
    </submittedName>
</protein>
<organism evidence="4 5">
    <name type="scientific">Sporichthya brevicatena</name>
    <dbReference type="NCBI Taxonomy" id="171442"/>
    <lineage>
        <taxon>Bacteria</taxon>
        <taxon>Bacillati</taxon>
        <taxon>Actinomycetota</taxon>
        <taxon>Actinomycetes</taxon>
        <taxon>Sporichthyales</taxon>
        <taxon>Sporichthyaceae</taxon>
        <taxon>Sporichthya</taxon>
    </lineage>
</organism>
<keyword evidence="2" id="KW-0804">Transcription</keyword>
<dbReference type="SMART" id="SM00342">
    <property type="entry name" value="HTH_ARAC"/>
    <property type="match status" value="1"/>
</dbReference>
<evidence type="ECO:0000256" key="1">
    <source>
        <dbReference type="ARBA" id="ARBA00023015"/>
    </source>
</evidence>
<dbReference type="InterPro" id="IPR002818">
    <property type="entry name" value="DJ-1/PfpI"/>
</dbReference>
<dbReference type="PANTHER" id="PTHR43130:SF3">
    <property type="entry name" value="HTH-TYPE TRANSCRIPTIONAL REGULATOR RV1931C"/>
    <property type="match status" value="1"/>
</dbReference>
<reference evidence="4 5" key="1">
    <citation type="journal article" date="2019" name="Int. J. Syst. Evol. Microbiol.">
        <title>The Global Catalogue of Microorganisms (GCM) 10K type strain sequencing project: providing services to taxonomists for standard genome sequencing and annotation.</title>
        <authorList>
            <consortium name="The Broad Institute Genomics Platform"/>
            <consortium name="The Broad Institute Genome Sequencing Center for Infectious Disease"/>
            <person name="Wu L."/>
            <person name="Ma J."/>
        </authorList>
    </citation>
    <scope>NUCLEOTIDE SEQUENCE [LARGE SCALE GENOMIC DNA]</scope>
    <source>
        <strain evidence="4 5">JCM 10671</strain>
    </source>
</reference>
<gene>
    <name evidence="4" type="ORF">GCM10009547_25080</name>
</gene>
<evidence type="ECO:0000313" key="5">
    <source>
        <dbReference type="Proteomes" id="UP001500957"/>
    </source>
</evidence>
<dbReference type="SUPFAM" id="SSF52317">
    <property type="entry name" value="Class I glutamine amidotransferase-like"/>
    <property type="match status" value="1"/>
</dbReference>
<dbReference type="Gene3D" id="3.40.50.880">
    <property type="match status" value="1"/>
</dbReference>
<feature type="domain" description="HTH araC/xylS-type" evidence="3">
    <location>
        <begin position="211"/>
        <end position="309"/>
    </location>
</feature>
<dbReference type="Pfam" id="PF12833">
    <property type="entry name" value="HTH_18"/>
    <property type="match status" value="1"/>
</dbReference>
<proteinExistence type="predicted"/>
<comment type="caution">
    <text evidence="4">The sequence shown here is derived from an EMBL/GenBank/DDBJ whole genome shotgun (WGS) entry which is preliminary data.</text>
</comment>
<evidence type="ECO:0000259" key="3">
    <source>
        <dbReference type="PROSITE" id="PS01124"/>
    </source>
</evidence>
<dbReference type="SUPFAM" id="SSF46689">
    <property type="entry name" value="Homeodomain-like"/>
    <property type="match status" value="2"/>
</dbReference>
<dbReference type="InterPro" id="IPR029062">
    <property type="entry name" value="Class_I_gatase-like"/>
</dbReference>
<dbReference type="Proteomes" id="UP001500957">
    <property type="component" value="Unassembled WGS sequence"/>
</dbReference>